<evidence type="ECO:0000313" key="5">
    <source>
        <dbReference type="Proteomes" id="UP001595075"/>
    </source>
</evidence>
<dbReference type="CDD" id="cd08646">
    <property type="entry name" value="FMT_core_Met-tRNA-FMT_N"/>
    <property type="match status" value="1"/>
</dbReference>
<keyword evidence="5" id="KW-1185">Reference proteome</keyword>
<evidence type="ECO:0000313" key="4">
    <source>
        <dbReference type="EMBL" id="KAL2073717.1"/>
    </source>
</evidence>
<evidence type="ECO:0000256" key="2">
    <source>
        <dbReference type="SAM" id="MobiDB-lite"/>
    </source>
</evidence>
<dbReference type="Proteomes" id="UP001595075">
    <property type="component" value="Unassembled WGS sequence"/>
</dbReference>
<evidence type="ECO:0000259" key="3">
    <source>
        <dbReference type="Pfam" id="PF00551"/>
    </source>
</evidence>
<dbReference type="PANTHER" id="PTHR11138:SF5">
    <property type="entry name" value="METHIONYL-TRNA FORMYLTRANSFERASE, MITOCHONDRIAL"/>
    <property type="match status" value="1"/>
</dbReference>
<dbReference type="InterPro" id="IPR002376">
    <property type="entry name" value="Formyl_transf_N"/>
</dbReference>
<name>A0ABR4CV59_9HELO</name>
<feature type="compositionally biased region" description="Basic and acidic residues" evidence="2">
    <location>
        <begin position="428"/>
        <end position="461"/>
    </location>
</feature>
<dbReference type="SUPFAM" id="SSF53328">
    <property type="entry name" value="Formyltransferase"/>
    <property type="match status" value="1"/>
</dbReference>
<organism evidence="4 5">
    <name type="scientific">Oculimacula yallundae</name>
    <dbReference type="NCBI Taxonomy" id="86028"/>
    <lineage>
        <taxon>Eukaryota</taxon>
        <taxon>Fungi</taxon>
        <taxon>Dikarya</taxon>
        <taxon>Ascomycota</taxon>
        <taxon>Pezizomycotina</taxon>
        <taxon>Leotiomycetes</taxon>
        <taxon>Helotiales</taxon>
        <taxon>Ploettnerulaceae</taxon>
        <taxon>Oculimacula</taxon>
    </lineage>
</organism>
<comment type="caution">
    <text evidence="4">The sequence shown here is derived from an EMBL/GenBank/DDBJ whole genome shotgun (WGS) entry which is preliminary data.</text>
</comment>
<feature type="compositionally biased region" description="Polar residues" evidence="2">
    <location>
        <begin position="466"/>
        <end position="479"/>
    </location>
</feature>
<dbReference type="InterPro" id="IPR036477">
    <property type="entry name" value="Formyl_transf_N_sf"/>
</dbReference>
<sequence length="479" mass="53678">MRSLFYIRPLARKLNVFQLLYVHKSYSTATTTSTAEDSLRKVSKPLRILFCGSDEFSIASLLAVYDEHKRNPEYIKSIDVVCRPGKPAGRSLKRIRDVPIKAFAEEKGLTVHEIDTFTGWELPKPENESINLIIAVSFGLFVPPRILNAVEYGGLNLHPSLLPDYRGPAPLQRMLIKDKGICGVTLQTLDTATFDHGKILDQKVVPYQPGLTTYQRLLNLVTPKAALMLRNNLRKRIFVPPLIEQRTAQSKTLDLTDPKKLNHASKIIPADKRIFWQIKTADEDIPKRFRALGRLWTSALITPTTSKRLILEDVNRVARPEALFDFHSRNQERGEDRISAEIGKTVHFFVEDQELREPILYVEDGGAVIFRTTNKALRVERITIEGQGVMDASKAMKSLKSGEAWTLKRRTDVGKGRTCLFEAVPKSADVKTRGGSKEKDGGRKGKETTSSDESRGGKVGDELSVQDPTASGEANSESR</sequence>
<feature type="domain" description="Formyl transferase N-terminal" evidence="3">
    <location>
        <begin position="47"/>
        <end position="212"/>
    </location>
</feature>
<evidence type="ECO:0000256" key="1">
    <source>
        <dbReference type="ARBA" id="ARBA00012261"/>
    </source>
</evidence>
<gene>
    <name evidence="4" type="ORF">VTL71DRAFT_11043</name>
</gene>
<dbReference type="EC" id="2.1.2.9" evidence="1"/>
<reference evidence="4 5" key="1">
    <citation type="journal article" date="2024" name="Commun. Biol.">
        <title>Comparative genomic analysis of thermophilic fungi reveals convergent evolutionary adaptations and gene losses.</title>
        <authorList>
            <person name="Steindorff A.S."/>
            <person name="Aguilar-Pontes M.V."/>
            <person name="Robinson A.J."/>
            <person name="Andreopoulos B."/>
            <person name="LaButti K."/>
            <person name="Kuo A."/>
            <person name="Mondo S."/>
            <person name="Riley R."/>
            <person name="Otillar R."/>
            <person name="Haridas S."/>
            <person name="Lipzen A."/>
            <person name="Grimwood J."/>
            <person name="Schmutz J."/>
            <person name="Clum A."/>
            <person name="Reid I.D."/>
            <person name="Moisan M.C."/>
            <person name="Butler G."/>
            <person name="Nguyen T.T.M."/>
            <person name="Dewar K."/>
            <person name="Conant G."/>
            <person name="Drula E."/>
            <person name="Henrissat B."/>
            <person name="Hansel C."/>
            <person name="Singer S."/>
            <person name="Hutchinson M.I."/>
            <person name="de Vries R.P."/>
            <person name="Natvig D.O."/>
            <person name="Powell A.J."/>
            <person name="Tsang A."/>
            <person name="Grigoriev I.V."/>
        </authorList>
    </citation>
    <scope>NUCLEOTIDE SEQUENCE [LARGE SCALE GENOMIC DNA]</scope>
    <source>
        <strain evidence="4 5">CBS 494.80</strain>
    </source>
</reference>
<feature type="region of interest" description="Disordered" evidence="2">
    <location>
        <begin position="427"/>
        <end position="479"/>
    </location>
</feature>
<protein>
    <recommendedName>
        <fullName evidence="1">methionyl-tRNA formyltransferase</fullName>
        <ecNumber evidence="1">2.1.2.9</ecNumber>
    </recommendedName>
</protein>
<dbReference type="Gene3D" id="3.40.50.12230">
    <property type="match status" value="1"/>
</dbReference>
<dbReference type="Pfam" id="PF00551">
    <property type="entry name" value="Formyl_trans_N"/>
    <property type="match status" value="1"/>
</dbReference>
<proteinExistence type="predicted"/>
<dbReference type="PANTHER" id="PTHR11138">
    <property type="entry name" value="METHIONYL-TRNA FORMYLTRANSFERASE"/>
    <property type="match status" value="1"/>
</dbReference>
<dbReference type="EMBL" id="JAZHXI010000003">
    <property type="protein sequence ID" value="KAL2073717.1"/>
    <property type="molecule type" value="Genomic_DNA"/>
</dbReference>
<dbReference type="InterPro" id="IPR041711">
    <property type="entry name" value="Met-tRNA-FMT_N"/>
</dbReference>
<accession>A0ABR4CV59</accession>